<dbReference type="InterPro" id="IPR000748">
    <property type="entry name" value="PsdUridine_synth_RsuA/RluB/E/F"/>
</dbReference>
<dbReference type="EMBL" id="JACJKY010000012">
    <property type="protein sequence ID" value="MBM6921193.1"/>
    <property type="molecule type" value="Genomic_DNA"/>
</dbReference>
<dbReference type="Gene3D" id="3.30.70.1560">
    <property type="entry name" value="Alpha-L RNA-binding motif"/>
    <property type="match status" value="1"/>
</dbReference>
<evidence type="ECO:0000256" key="4">
    <source>
        <dbReference type="PROSITE-ProRule" id="PRU00182"/>
    </source>
</evidence>
<dbReference type="PROSITE" id="PS01149">
    <property type="entry name" value="PSI_RSU"/>
    <property type="match status" value="1"/>
</dbReference>
<evidence type="ECO:0000313" key="8">
    <source>
        <dbReference type="Proteomes" id="UP000774750"/>
    </source>
</evidence>
<reference evidence="7" key="1">
    <citation type="submission" date="2020-08" db="EMBL/GenBank/DDBJ databases">
        <authorList>
            <person name="Cejkova D."/>
            <person name="Kubasova T."/>
            <person name="Jahodarova E."/>
            <person name="Rychlik I."/>
        </authorList>
    </citation>
    <scope>NUCLEOTIDE SEQUENCE</scope>
    <source>
        <strain evidence="7">An559</strain>
    </source>
</reference>
<dbReference type="CDD" id="cd00165">
    <property type="entry name" value="S4"/>
    <property type="match status" value="1"/>
</dbReference>
<dbReference type="Pfam" id="PF00849">
    <property type="entry name" value="PseudoU_synth_2"/>
    <property type="match status" value="1"/>
</dbReference>
<dbReference type="CDD" id="cd02553">
    <property type="entry name" value="PseudoU_synth_RsuA"/>
    <property type="match status" value="1"/>
</dbReference>
<keyword evidence="2 4" id="KW-0694">RNA-binding</keyword>
<proteinExistence type="inferred from homology"/>
<dbReference type="SMART" id="SM00363">
    <property type="entry name" value="S4"/>
    <property type="match status" value="1"/>
</dbReference>
<dbReference type="InterPro" id="IPR042092">
    <property type="entry name" value="PsdUridine_s_RsuA/RluB/E/F_cat"/>
</dbReference>
<dbReference type="InterPro" id="IPR020103">
    <property type="entry name" value="PsdUridine_synth_cat_dom_sf"/>
</dbReference>
<dbReference type="PROSITE" id="PS50889">
    <property type="entry name" value="S4"/>
    <property type="match status" value="1"/>
</dbReference>
<name>A0A939BF52_9FIRM</name>
<keyword evidence="8" id="KW-1185">Reference proteome</keyword>
<gene>
    <name evidence="7" type="ORF">H6A12_08510</name>
</gene>
<reference evidence="7" key="2">
    <citation type="journal article" date="2021" name="Sci. Rep.">
        <title>The distribution of antibiotic resistance genes in chicken gut microbiota commensals.</title>
        <authorList>
            <person name="Juricova H."/>
            <person name="Matiasovicova J."/>
            <person name="Kubasova T."/>
            <person name="Cejkova D."/>
            <person name="Rychlik I."/>
        </authorList>
    </citation>
    <scope>NUCLEOTIDE SEQUENCE</scope>
    <source>
        <strain evidence="7">An559</strain>
    </source>
</reference>
<accession>A0A939BF52</accession>
<dbReference type="InterPro" id="IPR018496">
    <property type="entry name" value="PsdUridine_synth_RsuA/RluB_CS"/>
</dbReference>
<dbReference type="InterPro" id="IPR006145">
    <property type="entry name" value="PsdUridine_synth_RsuA/RluA"/>
</dbReference>
<evidence type="ECO:0000256" key="5">
    <source>
        <dbReference type="RuleBase" id="RU003887"/>
    </source>
</evidence>
<dbReference type="InterPro" id="IPR002942">
    <property type="entry name" value="S4_RNA-bd"/>
</dbReference>
<dbReference type="PANTHER" id="PTHR47683">
    <property type="entry name" value="PSEUDOURIDINE SYNTHASE FAMILY PROTEIN-RELATED"/>
    <property type="match status" value="1"/>
</dbReference>
<protein>
    <recommendedName>
        <fullName evidence="5">Pseudouridine synthase</fullName>
        <ecNumber evidence="5">5.4.99.-</ecNumber>
    </recommendedName>
</protein>
<comment type="similarity">
    <text evidence="1 5">Belongs to the pseudouridine synthase RsuA family.</text>
</comment>
<dbReference type="GO" id="GO:0120159">
    <property type="term" value="F:rRNA pseudouridine synthase activity"/>
    <property type="evidence" value="ECO:0007669"/>
    <property type="project" value="UniProtKB-ARBA"/>
</dbReference>
<feature type="domain" description="RNA-binding S4" evidence="6">
    <location>
        <begin position="1"/>
        <end position="59"/>
    </location>
</feature>
<dbReference type="Gene3D" id="3.10.290.10">
    <property type="entry name" value="RNA-binding S4 domain"/>
    <property type="match status" value="1"/>
</dbReference>
<keyword evidence="3 5" id="KW-0413">Isomerase</keyword>
<dbReference type="Pfam" id="PF01479">
    <property type="entry name" value="S4"/>
    <property type="match status" value="1"/>
</dbReference>
<dbReference type="AlphaFoldDB" id="A0A939BF52"/>
<evidence type="ECO:0000313" key="7">
    <source>
        <dbReference type="EMBL" id="MBM6921193.1"/>
    </source>
</evidence>
<evidence type="ECO:0000259" key="6">
    <source>
        <dbReference type="SMART" id="SM00363"/>
    </source>
</evidence>
<dbReference type="Proteomes" id="UP000774750">
    <property type="component" value="Unassembled WGS sequence"/>
</dbReference>
<dbReference type="InterPro" id="IPR050343">
    <property type="entry name" value="RsuA_PseudoU_synthase"/>
</dbReference>
<evidence type="ECO:0000256" key="1">
    <source>
        <dbReference type="ARBA" id="ARBA00008348"/>
    </source>
</evidence>
<organism evidence="7 8">
    <name type="scientific">Merdimmobilis hominis</name>
    <dbReference type="NCBI Taxonomy" id="2897707"/>
    <lineage>
        <taxon>Bacteria</taxon>
        <taxon>Bacillati</taxon>
        <taxon>Bacillota</taxon>
        <taxon>Clostridia</taxon>
        <taxon>Eubacteriales</taxon>
        <taxon>Oscillospiraceae</taxon>
        <taxon>Merdimmobilis</taxon>
    </lineage>
</organism>
<evidence type="ECO:0000256" key="3">
    <source>
        <dbReference type="ARBA" id="ARBA00023235"/>
    </source>
</evidence>
<dbReference type="Gene3D" id="3.30.70.580">
    <property type="entry name" value="Pseudouridine synthase I, catalytic domain, N-terminal subdomain"/>
    <property type="match status" value="1"/>
</dbReference>
<dbReference type="GO" id="GO:0003723">
    <property type="term" value="F:RNA binding"/>
    <property type="evidence" value="ECO:0007669"/>
    <property type="project" value="UniProtKB-KW"/>
</dbReference>
<dbReference type="InterPro" id="IPR020094">
    <property type="entry name" value="TruA/RsuA/RluB/E/F_N"/>
</dbReference>
<dbReference type="InterPro" id="IPR036986">
    <property type="entry name" value="S4_RNA-bd_sf"/>
</dbReference>
<dbReference type="GO" id="GO:0000455">
    <property type="term" value="P:enzyme-directed rRNA pseudouridine synthesis"/>
    <property type="evidence" value="ECO:0007669"/>
    <property type="project" value="UniProtKB-ARBA"/>
</dbReference>
<dbReference type="EC" id="5.4.99.-" evidence="5"/>
<dbReference type="SUPFAM" id="SSF55174">
    <property type="entry name" value="Alpha-L RNA-binding motif"/>
    <property type="match status" value="1"/>
</dbReference>
<comment type="caution">
    <text evidence="7">The sequence shown here is derived from an EMBL/GenBank/DDBJ whole genome shotgun (WGS) entry which is preliminary data.</text>
</comment>
<dbReference type="SUPFAM" id="SSF55120">
    <property type="entry name" value="Pseudouridine synthase"/>
    <property type="match status" value="1"/>
</dbReference>
<dbReference type="NCBIfam" id="TIGR00093">
    <property type="entry name" value="pseudouridine synthase"/>
    <property type="match status" value="1"/>
</dbReference>
<evidence type="ECO:0000256" key="2">
    <source>
        <dbReference type="ARBA" id="ARBA00022884"/>
    </source>
</evidence>
<dbReference type="PANTHER" id="PTHR47683:SF4">
    <property type="entry name" value="PSEUDOURIDINE SYNTHASE"/>
    <property type="match status" value="1"/>
</dbReference>
<sequence>MRLDRFFSSQEILSRKEVKEAVLKKQITVNGETAKKIDMQIDPQTAQVCYKGQAVAYEPFVYLMLNKPQGVVSATEDKTHRTVLDLVPPELYRSDLFPAGRLDKDTVGFVLLTNDGDFAHRILSPKSHVSKRYEVTIDGPIAAQDEAQLRSGITLADGYICKPCTLTLLSDCENPVYEIILTEGKYHQIKRMFGSVGRGVVFLKRTHIGGLELDKTLPECGCRKIMHKEILEILCK</sequence>